<dbReference type="Pfam" id="PF11901">
    <property type="entry name" value="DM9"/>
    <property type="match status" value="1"/>
</dbReference>
<dbReference type="Proteomes" id="UP000193498">
    <property type="component" value="Unassembled WGS sequence"/>
</dbReference>
<keyword evidence="3" id="KW-1185">Reference proteome</keyword>
<protein>
    <submittedName>
        <fullName evidence="2">Uncharacterized protein</fullName>
    </submittedName>
</protein>
<reference evidence="2 3" key="1">
    <citation type="submission" date="2016-07" db="EMBL/GenBank/DDBJ databases">
        <title>Pervasive Adenine N6-methylation of Active Genes in Fungi.</title>
        <authorList>
            <consortium name="DOE Joint Genome Institute"/>
            <person name="Mondo S.J."/>
            <person name="Dannebaum R.O."/>
            <person name="Kuo R.C."/>
            <person name="Labutti K."/>
            <person name="Haridas S."/>
            <person name="Kuo A."/>
            <person name="Salamov A."/>
            <person name="Ahrendt S.R."/>
            <person name="Lipzen A."/>
            <person name="Sullivan W."/>
            <person name="Andreopoulos W.B."/>
            <person name="Clum A."/>
            <person name="Lindquist E."/>
            <person name="Daum C."/>
            <person name="Ramamoorthy G.K."/>
            <person name="Gryganskyi A."/>
            <person name="Culley D."/>
            <person name="Magnuson J.K."/>
            <person name="James T.Y."/>
            <person name="O'Malley M.A."/>
            <person name="Stajich J.E."/>
            <person name="Spatafora J.W."/>
            <person name="Visel A."/>
            <person name="Grigoriev I.V."/>
        </authorList>
    </citation>
    <scope>NUCLEOTIDE SEQUENCE [LARGE SCALE GENOMIC DNA]</scope>
    <source>
        <strain evidence="2 3">CBS 931.73</strain>
    </source>
</reference>
<feature type="compositionally biased region" description="Polar residues" evidence="1">
    <location>
        <begin position="155"/>
        <end position="165"/>
    </location>
</feature>
<dbReference type="EMBL" id="MCFE01000051">
    <property type="protein sequence ID" value="ORY02974.1"/>
    <property type="molecule type" value="Genomic_DNA"/>
</dbReference>
<evidence type="ECO:0000256" key="1">
    <source>
        <dbReference type="SAM" id="MobiDB-lite"/>
    </source>
</evidence>
<proteinExistence type="predicted"/>
<feature type="compositionally biased region" description="Pro residues" evidence="1">
    <location>
        <begin position="132"/>
        <end position="148"/>
    </location>
</feature>
<feature type="compositionally biased region" description="Pro residues" evidence="1">
    <location>
        <begin position="167"/>
        <end position="181"/>
    </location>
</feature>
<dbReference type="SMART" id="SM00696">
    <property type="entry name" value="DM9"/>
    <property type="match status" value="1"/>
</dbReference>
<dbReference type="AlphaFoldDB" id="A0A1Y1YYM9"/>
<feature type="compositionally biased region" description="Low complexity" evidence="1">
    <location>
        <begin position="30"/>
        <end position="40"/>
    </location>
</feature>
<dbReference type="InterPro" id="IPR006616">
    <property type="entry name" value="DM9_repeat"/>
</dbReference>
<feature type="region of interest" description="Disordered" evidence="1">
    <location>
        <begin position="1"/>
        <end position="182"/>
    </location>
</feature>
<dbReference type="PANTHER" id="PTHR31649">
    <property type="entry name" value="AGAP009604-PA"/>
    <property type="match status" value="1"/>
</dbReference>
<sequence>MSGYPPNQGYPSQGYPPPPQGGPQDNDRAFFPGGFHFGGHSSQHPPAPGQTGPYSPPPTQGGSQYPPNGPPSGQPHFPPNGAPPGQSGPACPPNGAPPSQSGPACPPNGAPPGQSGPTRPPNGAPPGQTGPSHPPNGAPPAQPCPPGGAPNGQGSSATCTNTKSSPQGPPPGAAICPPNPNAKPNRPMLDWVYASGGSIPPNAVQGGVESDGKPLFIARQFYQGGLHVGKVGPHLKSISLGYDGKEINLKDYYVLCGDARQLRWVECHGICNPDNWRPVEAGHESDGKPLFHCQNSLRWG</sequence>
<dbReference type="STRING" id="1314790.A0A1Y1YYM9"/>
<dbReference type="InParanoid" id="A0A1Y1YYM9"/>
<dbReference type="PANTHER" id="PTHR31649:SF1">
    <property type="entry name" value="FARNESOIC ACID O-METHYL TRANSFERASE DOMAIN-CONTAINING PROTEIN"/>
    <property type="match status" value="1"/>
</dbReference>
<evidence type="ECO:0000313" key="2">
    <source>
        <dbReference type="EMBL" id="ORY02974.1"/>
    </source>
</evidence>
<name>A0A1Y1YYM9_9FUNG</name>
<feature type="compositionally biased region" description="Pro residues" evidence="1">
    <location>
        <begin position="67"/>
        <end position="82"/>
    </location>
</feature>
<accession>A0A1Y1YYM9</accession>
<evidence type="ECO:0000313" key="3">
    <source>
        <dbReference type="Proteomes" id="UP000193498"/>
    </source>
</evidence>
<feature type="compositionally biased region" description="Low complexity" evidence="1">
    <location>
        <begin position="1"/>
        <end position="13"/>
    </location>
</feature>
<gene>
    <name evidence="2" type="ORF">K493DRAFT_334396</name>
</gene>
<comment type="caution">
    <text evidence="2">The sequence shown here is derived from an EMBL/GenBank/DDBJ whole genome shotgun (WGS) entry which is preliminary data.</text>
</comment>
<dbReference type="OrthoDB" id="2142040at2759"/>
<organism evidence="2 3">
    <name type="scientific">Basidiobolus meristosporus CBS 931.73</name>
    <dbReference type="NCBI Taxonomy" id="1314790"/>
    <lineage>
        <taxon>Eukaryota</taxon>
        <taxon>Fungi</taxon>
        <taxon>Fungi incertae sedis</taxon>
        <taxon>Zoopagomycota</taxon>
        <taxon>Entomophthoromycotina</taxon>
        <taxon>Basidiobolomycetes</taxon>
        <taxon>Basidiobolales</taxon>
        <taxon>Basidiobolaceae</taxon>
        <taxon>Basidiobolus</taxon>
    </lineage>
</organism>